<dbReference type="EMBL" id="BAABIS010000001">
    <property type="protein sequence ID" value="GAA4841583.1"/>
    <property type="molecule type" value="Genomic_DNA"/>
</dbReference>
<evidence type="ECO:0000259" key="2">
    <source>
        <dbReference type="PROSITE" id="PS51186"/>
    </source>
</evidence>
<dbReference type="InterPro" id="IPR016181">
    <property type="entry name" value="Acyl_CoA_acyltransferase"/>
</dbReference>
<keyword evidence="4" id="KW-1185">Reference proteome</keyword>
<evidence type="ECO:0000313" key="4">
    <source>
        <dbReference type="Proteomes" id="UP001501752"/>
    </source>
</evidence>
<name>A0ABP9DDS0_9ACTN</name>
<dbReference type="PANTHER" id="PTHR43792:SF1">
    <property type="entry name" value="N-ACETYLTRANSFERASE DOMAIN-CONTAINING PROTEIN"/>
    <property type="match status" value="1"/>
</dbReference>
<comment type="caution">
    <text evidence="3">The sequence shown here is derived from an EMBL/GenBank/DDBJ whole genome shotgun (WGS) entry which is preliminary data.</text>
</comment>
<evidence type="ECO:0000313" key="3">
    <source>
        <dbReference type="EMBL" id="GAA4841583.1"/>
    </source>
</evidence>
<accession>A0ABP9DDS0</accession>
<evidence type="ECO:0000256" key="1">
    <source>
        <dbReference type="SAM" id="MobiDB-lite"/>
    </source>
</evidence>
<dbReference type="PROSITE" id="PS51186">
    <property type="entry name" value="GNAT"/>
    <property type="match status" value="1"/>
</dbReference>
<dbReference type="PANTHER" id="PTHR43792">
    <property type="entry name" value="GNAT FAMILY, PUTATIVE (AFU_ORTHOLOGUE AFUA_3G00765)-RELATED-RELATED"/>
    <property type="match status" value="1"/>
</dbReference>
<dbReference type="Proteomes" id="UP001501752">
    <property type="component" value="Unassembled WGS sequence"/>
</dbReference>
<gene>
    <name evidence="3" type="ORF">GCM10023235_16740</name>
</gene>
<organism evidence="3 4">
    <name type="scientific">Kitasatospora terrestris</name>
    <dbReference type="NCBI Taxonomy" id="258051"/>
    <lineage>
        <taxon>Bacteria</taxon>
        <taxon>Bacillati</taxon>
        <taxon>Actinomycetota</taxon>
        <taxon>Actinomycetes</taxon>
        <taxon>Kitasatosporales</taxon>
        <taxon>Streptomycetaceae</taxon>
        <taxon>Kitasatospora</taxon>
    </lineage>
</organism>
<dbReference type="InterPro" id="IPR051531">
    <property type="entry name" value="N-acetyltransferase"/>
</dbReference>
<proteinExistence type="predicted"/>
<reference evidence="4" key="1">
    <citation type="journal article" date="2019" name="Int. J. Syst. Evol. Microbiol.">
        <title>The Global Catalogue of Microorganisms (GCM) 10K type strain sequencing project: providing services to taxonomists for standard genome sequencing and annotation.</title>
        <authorList>
            <consortium name="The Broad Institute Genomics Platform"/>
            <consortium name="The Broad Institute Genome Sequencing Center for Infectious Disease"/>
            <person name="Wu L."/>
            <person name="Ma J."/>
        </authorList>
    </citation>
    <scope>NUCLEOTIDE SEQUENCE [LARGE SCALE GENOMIC DNA]</scope>
    <source>
        <strain evidence="4">JCM 13006</strain>
    </source>
</reference>
<dbReference type="Gene3D" id="3.40.630.30">
    <property type="match status" value="1"/>
</dbReference>
<dbReference type="SUPFAM" id="SSF55729">
    <property type="entry name" value="Acyl-CoA N-acyltransferases (Nat)"/>
    <property type="match status" value="1"/>
</dbReference>
<dbReference type="InterPro" id="IPR000182">
    <property type="entry name" value="GNAT_dom"/>
</dbReference>
<dbReference type="Pfam" id="PF13302">
    <property type="entry name" value="Acetyltransf_3"/>
    <property type="match status" value="1"/>
</dbReference>
<protein>
    <submittedName>
        <fullName evidence="3">GNAT family N-acetyltransferase</fullName>
    </submittedName>
</protein>
<sequence length="204" mass="21866">MLRRFTPADLDALAELHGDPEVMRHLDDGRPVPRGTVADRTLPALLRAYEELPAGLGCWAAVERGAFVGWFSLRPATSVGLAGGPDGGLEIGYRLLPSAWGRGLATEGARALVRSAFAEPAAERVVATTMAVNTASRRVLERAGLRYERTFHVDWPDPIEGAEHGDVVYGLTRGEWAPVHLGAGSGSGRLTGPGSRRRRGAPRR</sequence>
<feature type="region of interest" description="Disordered" evidence="1">
    <location>
        <begin position="182"/>
        <end position="204"/>
    </location>
</feature>
<feature type="domain" description="N-acetyltransferase" evidence="2">
    <location>
        <begin position="1"/>
        <end position="174"/>
    </location>
</feature>
<feature type="compositionally biased region" description="Basic residues" evidence="1">
    <location>
        <begin position="195"/>
        <end position="204"/>
    </location>
</feature>